<dbReference type="SUPFAM" id="SSF48452">
    <property type="entry name" value="TPR-like"/>
    <property type="match status" value="1"/>
</dbReference>
<evidence type="ECO:0000313" key="2">
    <source>
        <dbReference type="Proteomes" id="UP000294564"/>
    </source>
</evidence>
<evidence type="ECO:0000313" key="1">
    <source>
        <dbReference type="EMBL" id="TCP22412.1"/>
    </source>
</evidence>
<keyword evidence="2" id="KW-1185">Reference proteome</keyword>
<dbReference type="EMBL" id="SLXM01000012">
    <property type="protein sequence ID" value="TCP22412.1"/>
    <property type="molecule type" value="Genomic_DNA"/>
</dbReference>
<dbReference type="InterPro" id="IPR011990">
    <property type="entry name" value="TPR-like_helical_dom_sf"/>
</dbReference>
<comment type="caution">
    <text evidence="1">The sequence shown here is derived from an EMBL/GenBank/DDBJ whole genome shotgun (WGS) entry which is preliminary data.</text>
</comment>
<reference evidence="1 2" key="1">
    <citation type="submission" date="2019-03" db="EMBL/GenBank/DDBJ databases">
        <title>Genomic Encyclopedia of Type Strains, Phase IV (KMG-IV): sequencing the most valuable type-strain genomes for metagenomic binning, comparative biology and taxonomic classification.</title>
        <authorList>
            <person name="Goeker M."/>
        </authorList>
    </citation>
    <scope>NUCLEOTIDE SEQUENCE [LARGE SCALE GENOMIC DNA]</scope>
    <source>
        <strain evidence="1 2">DSM 14836</strain>
    </source>
</reference>
<name>A0A4R2NLT3_9FLAO</name>
<proteinExistence type="predicted"/>
<accession>A0A4R2NLT3</accession>
<protein>
    <recommendedName>
        <fullName evidence="3">Tetratricopeptide repeat protein</fullName>
    </recommendedName>
</protein>
<dbReference type="RefSeq" id="WP_132795921.1">
    <property type="nucleotide sequence ID" value="NZ_SLXM01000012.1"/>
</dbReference>
<dbReference type="Gene3D" id="1.25.40.10">
    <property type="entry name" value="Tetratricopeptide repeat domain"/>
    <property type="match status" value="1"/>
</dbReference>
<organism evidence="1 2">
    <name type="scientific">Tenacibaculum skagerrakense</name>
    <dbReference type="NCBI Taxonomy" id="186571"/>
    <lineage>
        <taxon>Bacteria</taxon>
        <taxon>Pseudomonadati</taxon>
        <taxon>Bacteroidota</taxon>
        <taxon>Flavobacteriia</taxon>
        <taxon>Flavobacteriales</taxon>
        <taxon>Flavobacteriaceae</taxon>
        <taxon>Tenacibaculum</taxon>
    </lineage>
</organism>
<dbReference type="Proteomes" id="UP000294564">
    <property type="component" value="Unassembled WGS sequence"/>
</dbReference>
<evidence type="ECO:0008006" key="3">
    <source>
        <dbReference type="Google" id="ProtNLM"/>
    </source>
</evidence>
<sequence>MNYQNFKDYVENYQNDIYINYGFSPNLNENDIDFFFGKIIDDKDIEMYEYLIDYTSKKGVFFSNTLDRANQYFYMEEYPKTIEFWNKTVDEFKDISPRVFYFNFTKAIDAYLHLNNPNGAIKFLEKCKKRLPEHKLSFNYFIAKTALENKVKKRIGKKYLKYCEENYTENRYFKMKDLIKLKEKQITVHNKACN</sequence>
<gene>
    <name evidence="1" type="ORF">EV195_11261</name>
</gene>
<dbReference type="AlphaFoldDB" id="A0A4R2NLT3"/>